<dbReference type="GO" id="GO:0005886">
    <property type="term" value="C:plasma membrane"/>
    <property type="evidence" value="ECO:0007669"/>
    <property type="project" value="UniProtKB-SubCell"/>
</dbReference>
<comment type="caution">
    <text evidence="9">The sequence shown here is derived from an EMBL/GenBank/DDBJ whole genome shotgun (WGS) entry which is preliminary data.</text>
</comment>
<dbReference type="Pfam" id="PF00650">
    <property type="entry name" value="CRAL_TRIO"/>
    <property type="match status" value="1"/>
</dbReference>
<dbReference type="Proteomes" id="UP001372338">
    <property type="component" value="Unassembled WGS sequence"/>
</dbReference>
<protein>
    <recommendedName>
        <fullName evidence="8">CRAL-TRIO domain-containing protein</fullName>
    </recommendedName>
</protein>
<dbReference type="PANTHER" id="PTHR45657">
    <property type="entry name" value="CRAL-TRIO DOMAIN-CONTAINING PROTEIN YKL091C-RELATED"/>
    <property type="match status" value="1"/>
</dbReference>
<dbReference type="Gene3D" id="3.40.525.10">
    <property type="entry name" value="CRAL-TRIO lipid binding domain"/>
    <property type="match status" value="1"/>
</dbReference>
<reference evidence="9 10" key="1">
    <citation type="submission" date="2024-01" db="EMBL/GenBank/DDBJ databases">
        <title>The genomes of 5 underutilized Papilionoideae crops provide insights into root nodulation and disease resistanc.</title>
        <authorList>
            <person name="Yuan L."/>
        </authorList>
    </citation>
    <scope>NUCLEOTIDE SEQUENCE [LARGE SCALE GENOMIC DNA]</scope>
    <source>
        <strain evidence="9">ZHUSHIDOU_FW_LH</strain>
        <tissue evidence="9">Leaf</tissue>
    </source>
</reference>
<dbReference type="PANTHER" id="PTHR45657:SF43">
    <property type="entry name" value="PHOSPHATIDYLINOSITOL_PHOSPHATIDYLCHOLINE TRANSFER PROTEIN SFH9"/>
    <property type="match status" value="1"/>
</dbReference>
<evidence type="ECO:0000313" key="9">
    <source>
        <dbReference type="EMBL" id="KAK7256017.1"/>
    </source>
</evidence>
<dbReference type="InterPro" id="IPR051026">
    <property type="entry name" value="PI/PC_transfer"/>
</dbReference>
<dbReference type="SMART" id="SM01100">
    <property type="entry name" value="CRAL_TRIO_N"/>
    <property type="match status" value="1"/>
</dbReference>
<sequence>MSLRCQCSSSLLFSPLLSLSLSSPVSLSLSPSPYELRYSERKCETPFRSLKATRIFFISFAFFLLPCFLPSPHSQVMFVWGSDYTDRFDNGEEVLVQEDERSGSLEPETSEDEWRKSRSRSLRRKAMTASTRLTYSLRKRNNRVADYQAASIFIEDVRDANEEEAVNSFRETLLTKDLLPASHDDYHTMLRFLKARKFDIDKTVQMWVDMLLWRKDYGADSILQDFVYDEYDKVQCYYPHGFHGVDKEGRPVYIERLGKVEPSKLMNVTTVDRFLRYHVQGFEKMFKEKFPACSIAAKRHIDKTTTILDVHAVNWVSFSKVAHDLVMRMQKIDGDNYPETLNQMFIVNAGSGFKLLWGTVKGFLDPRTTAKIHVLGNKFLGKLLEVIDSSQLPDFLGGNCSCPNDGGCLRSNKGPWNDPDILKFLHTREAMKQTKSGRSSVGDELDIMSFANKVTSTEIFETGSASDARSSPSAFMQIVPSSEKRRMRYRASIYNQAEPANAIREVEDVPSTSDSTNNFPRRPSTTLIPNSRSILAQIIAKVLACIYVVFRALGKLFMVRSADSQRGSNQLTQLVESHSQEQLITQAVNEPIWQRLQNLENVVTEMANKPRTIPPEKEDILQESLSRIKSIEYDLQKTKKALLATASKQVELAESLEILKEDRFDGTNSCWPKNSRCYAPGR</sequence>
<evidence type="ECO:0000256" key="1">
    <source>
        <dbReference type="ARBA" id="ARBA00004202"/>
    </source>
</evidence>
<feature type="domain" description="CRAL-TRIO" evidence="8">
    <location>
        <begin position="230"/>
        <end position="404"/>
    </location>
</feature>
<dbReference type="SUPFAM" id="SSF52087">
    <property type="entry name" value="CRAL/TRIO domain"/>
    <property type="match status" value="1"/>
</dbReference>
<dbReference type="InterPro" id="IPR011074">
    <property type="entry name" value="CRAL/TRIO_N_dom"/>
</dbReference>
<dbReference type="SMART" id="SM00516">
    <property type="entry name" value="SEC14"/>
    <property type="match status" value="1"/>
</dbReference>
<dbReference type="AlphaFoldDB" id="A0AAN9EES6"/>
<evidence type="ECO:0000256" key="6">
    <source>
        <dbReference type="SAM" id="MobiDB-lite"/>
    </source>
</evidence>
<evidence type="ECO:0000313" key="10">
    <source>
        <dbReference type="Proteomes" id="UP001372338"/>
    </source>
</evidence>
<feature type="region of interest" description="Disordered" evidence="6">
    <location>
        <begin position="98"/>
        <end position="120"/>
    </location>
</feature>
<dbReference type="Gene3D" id="1.10.8.20">
    <property type="entry name" value="N-terminal domain of phosphatidylinositol transfer protein sec14p"/>
    <property type="match status" value="1"/>
</dbReference>
<dbReference type="GO" id="GO:0015031">
    <property type="term" value="P:protein transport"/>
    <property type="evidence" value="ECO:0007669"/>
    <property type="project" value="UniProtKB-KW"/>
</dbReference>
<feature type="chain" id="PRO_5043035756" description="CRAL-TRIO domain-containing protein" evidence="7">
    <location>
        <begin position="23"/>
        <end position="682"/>
    </location>
</feature>
<dbReference type="EMBL" id="JAYWIO010000006">
    <property type="protein sequence ID" value="KAK7256017.1"/>
    <property type="molecule type" value="Genomic_DNA"/>
</dbReference>
<keyword evidence="4" id="KW-0333">Golgi apparatus</keyword>
<evidence type="ECO:0000256" key="3">
    <source>
        <dbReference type="ARBA" id="ARBA00022927"/>
    </source>
</evidence>
<dbReference type="InterPro" id="IPR036273">
    <property type="entry name" value="CRAL/TRIO_N_dom_sf"/>
</dbReference>
<evidence type="ECO:0000256" key="2">
    <source>
        <dbReference type="ARBA" id="ARBA00004395"/>
    </source>
</evidence>
<dbReference type="CDD" id="cd00170">
    <property type="entry name" value="SEC14"/>
    <property type="match status" value="1"/>
</dbReference>
<comment type="similarity">
    <text evidence="5">Belongs to the SFH family.</text>
</comment>
<keyword evidence="3" id="KW-0813">Transport</keyword>
<dbReference type="PROSITE" id="PS50191">
    <property type="entry name" value="CRAL_TRIO"/>
    <property type="match status" value="1"/>
</dbReference>
<keyword evidence="7" id="KW-0732">Signal</keyword>
<proteinExistence type="inferred from homology"/>
<organism evidence="9 10">
    <name type="scientific">Crotalaria pallida</name>
    <name type="common">Smooth rattlebox</name>
    <name type="synonym">Crotalaria striata</name>
    <dbReference type="NCBI Taxonomy" id="3830"/>
    <lineage>
        <taxon>Eukaryota</taxon>
        <taxon>Viridiplantae</taxon>
        <taxon>Streptophyta</taxon>
        <taxon>Embryophyta</taxon>
        <taxon>Tracheophyta</taxon>
        <taxon>Spermatophyta</taxon>
        <taxon>Magnoliopsida</taxon>
        <taxon>eudicotyledons</taxon>
        <taxon>Gunneridae</taxon>
        <taxon>Pentapetalae</taxon>
        <taxon>rosids</taxon>
        <taxon>fabids</taxon>
        <taxon>Fabales</taxon>
        <taxon>Fabaceae</taxon>
        <taxon>Papilionoideae</taxon>
        <taxon>50 kb inversion clade</taxon>
        <taxon>genistoids sensu lato</taxon>
        <taxon>core genistoids</taxon>
        <taxon>Crotalarieae</taxon>
        <taxon>Crotalaria</taxon>
    </lineage>
</organism>
<evidence type="ECO:0000259" key="8">
    <source>
        <dbReference type="PROSITE" id="PS50191"/>
    </source>
</evidence>
<gene>
    <name evidence="9" type="ORF">RIF29_29448</name>
</gene>
<accession>A0AAN9EES6</accession>
<evidence type="ECO:0000256" key="7">
    <source>
        <dbReference type="SAM" id="SignalP"/>
    </source>
</evidence>
<evidence type="ECO:0000256" key="4">
    <source>
        <dbReference type="ARBA" id="ARBA00023034"/>
    </source>
</evidence>
<feature type="signal peptide" evidence="7">
    <location>
        <begin position="1"/>
        <end position="22"/>
    </location>
</feature>
<dbReference type="InterPro" id="IPR036865">
    <property type="entry name" value="CRAL-TRIO_dom_sf"/>
</dbReference>
<comment type="subcellular location">
    <subcellularLocation>
        <location evidence="1">Cell membrane</location>
        <topology evidence="1">Peripheral membrane protein</topology>
    </subcellularLocation>
    <subcellularLocation>
        <location evidence="2">Golgi apparatus membrane</location>
        <topology evidence="2">Peripheral membrane protein</topology>
    </subcellularLocation>
</comment>
<dbReference type="GO" id="GO:0000139">
    <property type="term" value="C:Golgi membrane"/>
    <property type="evidence" value="ECO:0007669"/>
    <property type="project" value="UniProtKB-SubCell"/>
</dbReference>
<dbReference type="InterPro" id="IPR001251">
    <property type="entry name" value="CRAL-TRIO_dom"/>
</dbReference>
<keyword evidence="10" id="KW-1185">Reference proteome</keyword>
<keyword evidence="3" id="KW-0653">Protein transport</keyword>
<feature type="compositionally biased region" description="Polar residues" evidence="6">
    <location>
        <begin position="510"/>
        <end position="526"/>
    </location>
</feature>
<dbReference type="Pfam" id="PF03765">
    <property type="entry name" value="CRAL_TRIO_N"/>
    <property type="match status" value="1"/>
</dbReference>
<name>A0AAN9EES6_CROPI</name>
<dbReference type="SUPFAM" id="SSF46938">
    <property type="entry name" value="CRAL/TRIO N-terminal domain"/>
    <property type="match status" value="1"/>
</dbReference>
<evidence type="ECO:0000256" key="5">
    <source>
        <dbReference type="ARBA" id="ARBA00038020"/>
    </source>
</evidence>
<feature type="region of interest" description="Disordered" evidence="6">
    <location>
        <begin position="506"/>
        <end position="526"/>
    </location>
</feature>